<protein>
    <recommendedName>
        <fullName evidence="2">Right handed beta helix domain-containing protein</fullName>
    </recommendedName>
</protein>
<evidence type="ECO:0000259" key="2">
    <source>
        <dbReference type="Pfam" id="PF13229"/>
    </source>
</evidence>
<gene>
    <name evidence="3" type="ORF">CVN68_22040</name>
</gene>
<dbReference type="Pfam" id="PF13229">
    <property type="entry name" value="Beta_helix"/>
    <property type="match status" value="1"/>
</dbReference>
<dbReference type="SMART" id="SM00710">
    <property type="entry name" value="PbH1"/>
    <property type="match status" value="7"/>
</dbReference>
<dbReference type="RefSeq" id="WP_100284098.1">
    <property type="nucleotide sequence ID" value="NZ_CP024923.1"/>
</dbReference>
<dbReference type="AlphaFoldDB" id="A0A2K8MKB0"/>
<dbReference type="SUPFAM" id="SSF51126">
    <property type="entry name" value="Pectin lyase-like"/>
    <property type="match status" value="1"/>
</dbReference>
<proteinExistence type="predicted"/>
<feature type="chain" id="PRO_5014959661" description="Right handed beta helix domain-containing protein" evidence="1">
    <location>
        <begin position="24"/>
        <end position="335"/>
    </location>
</feature>
<name>A0A2K8MKB0_9SPHN</name>
<feature type="domain" description="Right handed beta helix" evidence="2">
    <location>
        <begin position="98"/>
        <end position="252"/>
    </location>
</feature>
<dbReference type="Gene3D" id="2.160.20.10">
    <property type="entry name" value="Single-stranded right-handed beta-helix, Pectin lyase-like"/>
    <property type="match status" value="1"/>
</dbReference>
<dbReference type="KEGG" id="sphc:CVN68_22040"/>
<organism evidence="3 4">
    <name type="scientific">Sphingomonas psychrotolerans</name>
    <dbReference type="NCBI Taxonomy" id="1327635"/>
    <lineage>
        <taxon>Bacteria</taxon>
        <taxon>Pseudomonadati</taxon>
        <taxon>Pseudomonadota</taxon>
        <taxon>Alphaproteobacteria</taxon>
        <taxon>Sphingomonadales</taxon>
        <taxon>Sphingomonadaceae</taxon>
        <taxon>Sphingomonas</taxon>
    </lineage>
</organism>
<feature type="signal peptide" evidence="1">
    <location>
        <begin position="1"/>
        <end position="23"/>
    </location>
</feature>
<evidence type="ECO:0000313" key="3">
    <source>
        <dbReference type="EMBL" id="ATY34310.1"/>
    </source>
</evidence>
<reference evidence="3 4" key="1">
    <citation type="submission" date="2017-11" db="EMBL/GenBank/DDBJ databases">
        <title>Complete genome sequence of Sphingomonas sp. Strain Cra20, a psychrotolerant potential plant growth promoting rhizobacteria.</title>
        <authorList>
            <person name="Luo Y."/>
        </authorList>
    </citation>
    <scope>NUCLEOTIDE SEQUENCE [LARGE SCALE GENOMIC DNA]</scope>
    <source>
        <strain evidence="3 4">Cra20</strain>
    </source>
</reference>
<keyword evidence="4" id="KW-1185">Reference proteome</keyword>
<dbReference type="InterPro" id="IPR006626">
    <property type="entry name" value="PbH1"/>
</dbReference>
<accession>A0A2K8MKB0</accession>
<sequence length="335" mass="32671">MASSLKRPLVAACLIAAGTLAYAAPAAAQATRTWVSGVGDDANPCSRTAPCKTFAGAISKTAAGGEINCIDQGAYGAVTITKSIALQCVGVTAGVLHSSTNGIVINAAATDNIFIRGLDINGAPPTSPGLNGIRFLAGASLTVENTVIRGSTGAAPNGFGILFAPSGNAKLVVSNSTISNNGAASSGGGILVQPTGSGSARVEVISSRIINNLNQGIRVDTSGNSGAGNQVAVTNSDISGNVLGVVVVTPASTTFGIVTLLNSTVAYNTTNGIVSNGGAAHVRLSGTTVTGNGAGGVAQGGLFAAGGGTIDTYGDNIIFGNLPEGAFTSPPVPKT</sequence>
<dbReference type="InterPro" id="IPR012334">
    <property type="entry name" value="Pectin_lyas_fold"/>
</dbReference>
<keyword evidence="1" id="KW-0732">Signal</keyword>
<evidence type="ECO:0000256" key="1">
    <source>
        <dbReference type="SAM" id="SignalP"/>
    </source>
</evidence>
<dbReference type="InterPro" id="IPR039448">
    <property type="entry name" value="Beta_helix"/>
</dbReference>
<evidence type="ECO:0000313" key="4">
    <source>
        <dbReference type="Proteomes" id="UP000229081"/>
    </source>
</evidence>
<dbReference type="Proteomes" id="UP000229081">
    <property type="component" value="Chromosome"/>
</dbReference>
<dbReference type="OrthoDB" id="5498325at2"/>
<dbReference type="EMBL" id="CP024923">
    <property type="protein sequence ID" value="ATY34310.1"/>
    <property type="molecule type" value="Genomic_DNA"/>
</dbReference>
<dbReference type="InterPro" id="IPR011050">
    <property type="entry name" value="Pectin_lyase_fold/virulence"/>
</dbReference>